<dbReference type="InterPro" id="IPR058248">
    <property type="entry name" value="Lxx211020-like"/>
</dbReference>
<dbReference type="PANTHER" id="PTHR36302">
    <property type="entry name" value="BLR7088 PROTEIN"/>
    <property type="match status" value="1"/>
</dbReference>
<keyword evidence="1" id="KW-0732">Signal</keyword>
<name>A0A379B723_9PAST</name>
<organism evidence="2 3">
    <name type="scientific">[Pasteurella] mairii</name>
    <dbReference type="NCBI Taxonomy" id="757"/>
    <lineage>
        <taxon>Bacteria</taxon>
        <taxon>Pseudomonadati</taxon>
        <taxon>Pseudomonadota</taxon>
        <taxon>Gammaproteobacteria</taxon>
        <taxon>Pasteurellales</taxon>
        <taxon>Pasteurellaceae</taxon>
    </lineage>
</organism>
<protein>
    <submittedName>
        <fullName evidence="2">Putative DR1885-like metal-binding protein</fullName>
    </submittedName>
</protein>
<evidence type="ECO:0000256" key="1">
    <source>
        <dbReference type="SAM" id="SignalP"/>
    </source>
</evidence>
<gene>
    <name evidence="2" type="ORF">NCTC10699_01932</name>
</gene>
<dbReference type="AlphaFoldDB" id="A0A379B723"/>
<reference evidence="2 3" key="1">
    <citation type="submission" date="2018-06" db="EMBL/GenBank/DDBJ databases">
        <authorList>
            <consortium name="Pathogen Informatics"/>
            <person name="Doyle S."/>
        </authorList>
    </citation>
    <scope>NUCLEOTIDE SEQUENCE [LARGE SCALE GENOMIC DNA]</scope>
    <source>
        <strain evidence="2 3">NCTC10699</strain>
    </source>
</reference>
<dbReference type="Pfam" id="PF04314">
    <property type="entry name" value="PCuAC"/>
    <property type="match status" value="1"/>
</dbReference>
<evidence type="ECO:0000313" key="2">
    <source>
        <dbReference type="EMBL" id="SUB34272.1"/>
    </source>
</evidence>
<feature type="signal peptide" evidence="1">
    <location>
        <begin position="1"/>
        <end position="22"/>
    </location>
</feature>
<dbReference type="Proteomes" id="UP000254280">
    <property type="component" value="Unassembled WGS sequence"/>
</dbReference>
<accession>A0A379B723</accession>
<keyword evidence="3" id="KW-1185">Reference proteome</keyword>
<dbReference type="SUPFAM" id="SSF110087">
    <property type="entry name" value="DR1885-like metal-binding protein"/>
    <property type="match status" value="1"/>
</dbReference>
<dbReference type="InterPro" id="IPR007410">
    <property type="entry name" value="LpqE-like"/>
</dbReference>
<dbReference type="Gene3D" id="2.60.40.1890">
    <property type="entry name" value="PCu(A)C copper chaperone"/>
    <property type="match status" value="1"/>
</dbReference>
<dbReference type="PANTHER" id="PTHR36302:SF1">
    <property type="entry name" value="COPPER CHAPERONE PCU(A)C"/>
    <property type="match status" value="1"/>
</dbReference>
<dbReference type="InterPro" id="IPR036182">
    <property type="entry name" value="PCuAC_sf"/>
</dbReference>
<dbReference type="EMBL" id="UGSS01000002">
    <property type="protein sequence ID" value="SUB34272.1"/>
    <property type="molecule type" value="Genomic_DNA"/>
</dbReference>
<feature type="chain" id="PRO_5016978830" evidence="1">
    <location>
        <begin position="23"/>
        <end position="138"/>
    </location>
</feature>
<proteinExistence type="predicted"/>
<evidence type="ECO:0000313" key="3">
    <source>
        <dbReference type="Proteomes" id="UP000254280"/>
    </source>
</evidence>
<sequence>MILKIAKTSLILTALLPLNLWAKVTVENAVMYETTMANEPSAIYLTLKNSGDETVNLFLAESSVKSRLELHGMQQGKMISLTDGLAIPPQQAISLARGGAHIMVFDLQKPLKKDQQFPLTLYFDDGEKVALDVRVIAR</sequence>